<comment type="subcellular location">
    <subcellularLocation>
        <location evidence="1">Cell membrane</location>
        <topology evidence="1">Multi-pass membrane protein</topology>
    </subcellularLocation>
</comment>
<evidence type="ECO:0000256" key="3">
    <source>
        <dbReference type="ARBA" id="ARBA00022475"/>
    </source>
</evidence>
<dbReference type="PANTHER" id="PTHR37484:SF1">
    <property type="entry name" value="ROD SHAPE-DETERMINING PROTEIN MRED"/>
    <property type="match status" value="1"/>
</dbReference>
<evidence type="ECO:0000313" key="10">
    <source>
        <dbReference type="Proteomes" id="UP000198729"/>
    </source>
</evidence>
<dbReference type="EMBL" id="FMWO01000056">
    <property type="protein sequence ID" value="SCZ86096.1"/>
    <property type="molecule type" value="Genomic_DNA"/>
</dbReference>
<keyword evidence="10" id="KW-1185">Reference proteome</keyword>
<feature type="transmembrane region" description="Helical" evidence="8">
    <location>
        <begin position="125"/>
        <end position="146"/>
    </location>
</feature>
<dbReference type="InterPro" id="IPR026034">
    <property type="entry name" value="MreD_proteobac"/>
</dbReference>
<dbReference type="Pfam" id="PF04093">
    <property type="entry name" value="MreD"/>
    <property type="match status" value="1"/>
</dbReference>
<evidence type="ECO:0000256" key="8">
    <source>
        <dbReference type="SAM" id="Phobius"/>
    </source>
</evidence>
<dbReference type="NCBIfam" id="TIGR03426">
    <property type="entry name" value="shape_MreD"/>
    <property type="match status" value="1"/>
</dbReference>
<dbReference type="OrthoDB" id="5297408at2"/>
<reference evidence="9 10" key="1">
    <citation type="submission" date="2016-10" db="EMBL/GenBank/DDBJ databases">
        <authorList>
            <person name="de Groot N.N."/>
        </authorList>
    </citation>
    <scope>NUCLEOTIDE SEQUENCE [LARGE SCALE GENOMIC DNA]</scope>
    <source>
        <strain evidence="9">1</strain>
    </source>
</reference>
<feature type="transmembrane region" description="Helical" evidence="8">
    <location>
        <begin position="29"/>
        <end position="52"/>
    </location>
</feature>
<gene>
    <name evidence="9" type="primary">mreD</name>
    <name evidence="9" type="ORF">NSMM_480098</name>
</gene>
<evidence type="ECO:0000256" key="2">
    <source>
        <dbReference type="ARBA" id="ARBA00007776"/>
    </source>
</evidence>
<proteinExistence type="inferred from homology"/>
<keyword evidence="5" id="KW-0133">Cell shape</keyword>
<sequence length="183" mass="20735">MPIKPTSNKTFHHGDLLEQELQLSASRPLIYLSLVAALMLNLMVSDNIILLVRPDFVALTILYWSIHQPRQSGMSLAFVSGIIMDAVNTSIMGQHALVYCLITFFALLFYRRLRMFSVFRQIPAILWILLLAQIIQLLIGTLTGTYSPDWRILLTSVSGGLLWSFVAIMLTSLRKQEIDPDEL</sequence>
<dbReference type="InterPro" id="IPR007227">
    <property type="entry name" value="Cell_shape_determining_MreD"/>
</dbReference>
<feature type="transmembrane region" description="Helical" evidence="8">
    <location>
        <begin position="152"/>
        <end position="173"/>
    </location>
</feature>
<keyword evidence="3" id="KW-1003">Cell membrane</keyword>
<protein>
    <submittedName>
        <fullName evidence="9">Putative rod shape-determining MreD transmembrane protein</fullName>
    </submittedName>
</protein>
<dbReference type="PIRSF" id="PIRSF018472">
    <property type="entry name" value="MreD_proteobac"/>
    <property type="match status" value="1"/>
</dbReference>
<comment type="similarity">
    <text evidence="2">Belongs to the MreD family.</text>
</comment>
<organism evidence="9 10">
    <name type="scientific">Nitrosomonas mobilis</name>
    <dbReference type="NCBI Taxonomy" id="51642"/>
    <lineage>
        <taxon>Bacteria</taxon>
        <taxon>Pseudomonadati</taxon>
        <taxon>Pseudomonadota</taxon>
        <taxon>Betaproteobacteria</taxon>
        <taxon>Nitrosomonadales</taxon>
        <taxon>Nitrosomonadaceae</taxon>
        <taxon>Nitrosomonas</taxon>
    </lineage>
</organism>
<keyword evidence="6 8" id="KW-1133">Transmembrane helix</keyword>
<dbReference type="PANTHER" id="PTHR37484">
    <property type="entry name" value="ROD SHAPE-DETERMINING PROTEIN MRED"/>
    <property type="match status" value="1"/>
</dbReference>
<keyword evidence="4 8" id="KW-0812">Transmembrane</keyword>
<keyword evidence="7 8" id="KW-0472">Membrane</keyword>
<dbReference type="RefSeq" id="WP_090286903.1">
    <property type="nucleotide sequence ID" value="NZ_FMWO01000056.1"/>
</dbReference>
<evidence type="ECO:0000256" key="1">
    <source>
        <dbReference type="ARBA" id="ARBA00004651"/>
    </source>
</evidence>
<dbReference type="GO" id="GO:0005886">
    <property type="term" value="C:plasma membrane"/>
    <property type="evidence" value="ECO:0007669"/>
    <property type="project" value="UniProtKB-SubCell"/>
</dbReference>
<dbReference type="AlphaFoldDB" id="A0A1G5SFX4"/>
<evidence type="ECO:0000256" key="5">
    <source>
        <dbReference type="ARBA" id="ARBA00022960"/>
    </source>
</evidence>
<dbReference type="STRING" id="51642.NSMM_480098"/>
<feature type="transmembrane region" description="Helical" evidence="8">
    <location>
        <begin position="96"/>
        <end position="113"/>
    </location>
</feature>
<evidence type="ECO:0000256" key="4">
    <source>
        <dbReference type="ARBA" id="ARBA00022692"/>
    </source>
</evidence>
<accession>A0A1G5SFX4</accession>
<evidence type="ECO:0000256" key="7">
    <source>
        <dbReference type="ARBA" id="ARBA00023136"/>
    </source>
</evidence>
<dbReference type="Proteomes" id="UP000198729">
    <property type="component" value="Unassembled WGS sequence"/>
</dbReference>
<name>A0A1G5SFX4_9PROT</name>
<dbReference type="GO" id="GO:0008360">
    <property type="term" value="P:regulation of cell shape"/>
    <property type="evidence" value="ECO:0007669"/>
    <property type="project" value="UniProtKB-KW"/>
</dbReference>
<evidence type="ECO:0000313" key="9">
    <source>
        <dbReference type="EMBL" id="SCZ86096.1"/>
    </source>
</evidence>
<evidence type="ECO:0000256" key="6">
    <source>
        <dbReference type="ARBA" id="ARBA00022989"/>
    </source>
</evidence>